<keyword evidence="1 4" id="KW-0378">Hydrolase</keyword>
<dbReference type="InterPro" id="IPR011650">
    <property type="entry name" value="Peptidase_M20_dimer"/>
</dbReference>
<accession>A0A4V2SA86</accession>
<feature type="domain" description="Peptidase M20 dimerisation" evidence="3">
    <location>
        <begin position="193"/>
        <end position="281"/>
    </location>
</feature>
<protein>
    <submittedName>
        <fullName evidence="4">Amidohydrolase</fullName>
    </submittedName>
</protein>
<feature type="binding site" evidence="2">
    <location>
        <position position="167"/>
    </location>
    <ligand>
        <name>Mn(2+)</name>
        <dbReference type="ChEBI" id="CHEBI:29035"/>
        <label>2</label>
    </ligand>
</feature>
<dbReference type="Pfam" id="PF01546">
    <property type="entry name" value="Peptidase_M20"/>
    <property type="match status" value="1"/>
</dbReference>
<dbReference type="Gene3D" id="3.40.630.10">
    <property type="entry name" value="Zn peptidases"/>
    <property type="match status" value="1"/>
</dbReference>
<evidence type="ECO:0000256" key="1">
    <source>
        <dbReference type="ARBA" id="ARBA00022801"/>
    </source>
</evidence>
<evidence type="ECO:0000313" key="5">
    <source>
        <dbReference type="Proteomes" id="UP000294919"/>
    </source>
</evidence>
<dbReference type="Pfam" id="PF07687">
    <property type="entry name" value="M20_dimer"/>
    <property type="match status" value="1"/>
</dbReference>
<dbReference type="EMBL" id="SLWV01000024">
    <property type="protein sequence ID" value="TCO70740.1"/>
    <property type="molecule type" value="Genomic_DNA"/>
</dbReference>
<dbReference type="FunFam" id="3.30.70.360:FF:000001">
    <property type="entry name" value="N-acetyldiaminopimelate deacetylase"/>
    <property type="match status" value="1"/>
</dbReference>
<dbReference type="RefSeq" id="WP_243116676.1">
    <property type="nucleotide sequence ID" value="NZ_SLWV01000024.1"/>
</dbReference>
<dbReference type="GO" id="GO:0046872">
    <property type="term" value="F:metal ion binding"/>
    <property type="evidence" value="ECO:0007669"/>
    <property type="project" value="UniProtKB-KW"/>
</dbReference>
<dbReference type="Gene3D" id="3.30.70.360">
    <property type="match status" value="1"/>
</dbReference>
<keyword evidence="5" id="KW-1185">Reference proteome</keyword>
<dbReference type="NCBIfam" id="TIGR01891">
    <property type="entry name" value="amidohydrolases"/>
    <property type="match status" value="1"/>
</dbReference>
<feature type="binding site" evidence="2">
    <location>
        <position position="368"/>
    </location>
    <ligand>
        <name>Mn(2+)</name>
        <dbReference type="ChEBI" id="CHEBI:29035"/>
        <label>2</label>
    </ligand>
</feature>
<dbReference type="Proteomes" id="UP000294919">
    <property type="component" value="Unassembled WGS sequence"/>
</dbReference>
<keyword evidence="2" id="KW-0464">Manganese</keyword>
<feature type="binding site" evidence="2">
    <location>
        <position position="103"/>
    </location>
    <ligand>
        <name>Mn(2+)</name>
        <dbReference type="ChEBI" id="CHEBI:29035"/>
        <label>2</label>
    </ligand>
</feature>
<evidence type="ECO:0000313" key="4">
    <source>
        <dbReference type="EMBL" id="TCO70740.1"/>
    </source>
</evidence>
<evidence type="ECO:0000256" key="2">
    <source>
        <dbReference type="PIRSR" id="PIRSR005962-1"/>
    </source>
</evidence>
<dbReference type="PANTHER" id="PTHR11014:SF63">
    <property type="entry name" value="METALLOPEPTIDASE, PUTATIVE (AFU_ORTHOLOGUE AFUA_6G09600)-RELATED"/>
    <property type="match status" value="1"/>
</dbReference>
<sequence length="414" mass="45636">MKEEIREITNRYKELMIDYRRDIHAHPELGHDEVRTGRKVADILENLGLEVKRNVGKTGVVGILKGKKGGKTIALRADMDALPMQEKTGLAYASKHDGVMHACGHDMHTAILLGVAHVMRDLKDQFEGTIKFIFQPAEENNPIGGAKGMIEEGVLDDPKVDCMLGLHVWPFLKSGEIGFKEGPMMAASDRIFIKIKGNSAHGATPNEGIDAGIIAAQLMVALQTIVSRNISSLDACVITIGTINGGYRYNVVPDEVVLEGTVRNLNPKVREKLPRMIEELIHGIVGGMGGKYEFKYVSGYPALINDAALSKKIEQSIRNNPKYDFVPITQSALGGEDFAFFAQKVPSVFMWLGCRPEDITAEEFVPIHNPKFNPDEKALQVGLETMTMATLDLLSGDEKKMTQKMEMSEVNYIG</sequence>
<dbReference type="InterPro" id="IPR017439">
    <property type="entry name" value="Amidohydrolase"/>
</dbReference>
<dbReference type="SUPFAM" id="SSF55031">
    <property type="entry name" value="Bacterial exopeptidase dimerisation domain"/>
    <property type="match status" value="1"/>
</dbReference>
<name>A0A4V2SA86_9FIRM</name>
<dbReference type="PIRSF" id="PIRSF005962">
    <property type="entry name" value="Pept_M20D_amidohydro"/>
    <property type="match status" value="1"/>
</dbReference>
<dbReference type="PANTHER" id="PTHR11014">
    <property type="entry name" value="PEPTIDASE M20 FAMILY MEMBER"/>
    <property type="match status" value="1"/>
</dbReference>
<evidence type="ECO:0000259" key="3">
    <source>
        <dbReference type="Pfam" id="PF07687"/>
    </source>
</evidence>
<dbReference type="GO" id="GO:0019877">
    <property type="term" value="P:diaminopimelate biosynthetic process"/>
    <property type="evidence" value="ECO:0007669"/>
    <property type="project" value="UniProtKB-ARBA"/>
</dbReference>
<dbReference type="GO" id="GO:0050118">
    <property type="term" value="F:N-acetyldiaminopimelate deacetylase activity"/>
    <property type="evidence" value="ECO:0007669"/>
    <property type="project" value="UniProtKB-ARBA"/>
</dbReference>
<dbReference type="InterPro" id="IPR002933">
    <property type="entry name" value="Peptidase_M20"/>
</dbReference>
<dbReference type="AlphaFoldDB" id="A0A4V2SA86"/>
<dbReference type="SUPFAM" id="SSF53187">
    <property type="entry name" value="Zn-dependent exopeptidases"/>
    <property type="match status" value="1"/>
</dbReference>
<organism evidence="4 5">
    <name type="scientific">Marinisporobacter balticus</name>
    <dbReference type="NCBI Taxonomy" id="2018667"/>
    <lineage>
        <taxon>Bacteria</taxon>
        <taxon>Bacillati</taxon>
        <taxon>Bacillota</taxon>
        <taxon>Clostridia</taxon>
        <taxon>Peptostreptococcales</taxon>
        <taxon>Thermotaleaceae</taxon>
        <taxon>Marinisporobacter</taxon>
    </lineage>
</organism>
<comment type="caution">
    <text evidence="4">The sequence shown here is derived from an EMBL/GenBank/DDBJ whole genome shotgun (WGS) entry which is preliminary data.</text>
</comment>
<comment type="cofactor">
    <cofactor evidence="2">
        <name>Mn(2+)</name>
        <dbReference type="ChEBI" id="CHEBI:29035"/>
    </cofactor>
    <text evidence="2">The Mn(2+) ion enhances activity.</text>
</comment>
<feature type="binding site" evidence="2">
    <location>
        <position position="139"/>
    </location>
    <ligand>
        <name>Mn(2+)</name>
        <dbReference type="ChEBI" id="CHEBI:29035"/>
        <label>2</label>
    </ligand>
</feature>
<reference evidence="4 5" key="1">
    <citation type="submission" date="2019-03" db="EMBL/GenBank/DDBJ databases">
        <title>Genomic Encyclopedia of Type Strains, Phase IV (KMG-IV): sequencing the most valuable type-strain genomes for metagenomic binning, comparative biology and taxonomic classification.</title>
        <authorList>
            <person name="Goeker M."/>
        </authorList>
    </citation>
    <scope>NUCLEOTIDE SEQUENCE [LARGE SCALE GENOMIC DNA]</scope>
    <source>
        <strain evidence="4 5">DSM 102940</strain>
    </source>
</reference>
<keyword evidence="2" id="KW-0479">Metal-binding</keyword>
<dbReference type="InterPro" id="IPR036264">
    <property type="entry name" value="Bact_exopeptidase_dim_dom"/>
</dbReference>
<gene>
    <name evidence="4" type="ORF">EV214_12428</name>
</gene>
<feature type="binding site" evidence="2">
    <location>
        <position position="105"/>
    </location>
    <ligand>
        <name>Mn(2+)</name>
        <dbReference type="ChEBI" id="CHEBI:29035"/>
        <label>2</label>
    </ligand>
</feature>
<proteinExistence type="predicted"/>